<dbReference type="AlphaFoldDB" id="A0A8H3VWV4"/>
<dbReference type="Proteomes" id="UP000434172">
    <property type="component" value="Unassembled WGS sequence"/>
</dbReference>
<evidence type="ECO:0000313" key="2">
    <source>
        <dbReference type="EMBL" id="KAF0315395.1"/>
    </source>
</evidence>
<sequence length="134" mass="14799">MGAQKALSPAIRPHARYLKQRVRRLQQARRAPRDRLAVQRSSLAVSPNGVLSALLVRSKMHVEGWIPRHDIVPTMTPADAGMGSSHSRGQDRSGMPAGSCCSPESKLMRNRLRTSWISTWSLTQALCRPDGDFG</sequence>
<evidence type="ECO:0000256" key="1">
    <source>
        <dbReference type="SAM" id="MobiDB-lite"/>
    </source>
</evidence>
<keyword evidence="3" id="KW-1185">Reference proteome</keyword>
<name>A0A8H3VWV4_9PEZI</name>
<organism evidence="2 3">
    <name type="scientific">Colletotrichum asianum</name>
    <dbReference type="NCBI Taxonomy" id="702518"/>
    <lineage>
        <taxon>Eukaryota</taxon>
        <taxon>Fungi</taxon>
        <taxon>Dikarya</taxon>
        <taxon>Ascomycota</taxon>
        <taxon>Pezizomycotina</taxon>
        <taxon>Sordariomycetes</taxon>
        <taxon>Hypocreomycetidae</taxon>
        <taxon>Glomerellales</taxon>
        <taxon>Glomerellaceae</taxon>
        <taxon>Colletotrichum</taxon>
        <taxon>Colletotrichum gloeosporioides species complex</taxon>
    </lineage>
</organism>
<evidence type="ECO:0000313" key="3">
    <source>
        <dbReference type="Proteomes" id="UP000434172"/>
    </source>
</evidence>
<comment type="caution">
    <text evidence="2">The sequence shown here is derived from an EMBL/GenBank/DDBJ whole genome shotgun (WGS) entry which is preliminary data.</text>
</comment>
<accession>A0A8H3VWV4</accession>
<protein>
    <submittedName>
        <fullName evidence="2">Uncharacterized protein</fullName>
    </submittedName>
</protein>
<reference evidence="2 3" key="1">
    <citation type="submission" date="2019-12" db="EMBL/GenBank/DDBJ databases">
        <title>A genome sequence resource for the geographically widespread anthracnose pathogen Colletotrichum asianum.</title>
        <authorList>
            <person name="Meng Y."/>
        </authorList>
    </citation>
    <scope>NUCLEOTIDE SEQUENCE [LARGE SCALE GENOMIC DNA]</scope>
    <source>
        <strain evidence="2 3">ICMP 18580</strain>
    </source>
</reference>
<gene>
    <name evidence="2" type="ORF">GQ607_017366</name>
</gene>
<dbReference type="EMBL" id="WOWK01000206">
    <property type="protein sequence ID" value="KAF0315395.1"/>
    <property type="molecule type" value="Genomic_DNA"/>
</dbReference>
<proteinExistence type="predicted"/>
<feature type="region of interest" description="Disordered" evidence="1">
    <location>
        <begin position="76"/>
        <end position="104"/>
    </location>
</feature>